<protein>
    <submittedName>
        <fullName evidence="10">ATP-binding cassette domain-containing protein</fullName>
    </submittedName>
</protein>
<evidence type="ECO:0000256" key="6">
    <source>
        <dbReference type="ARBA" id="ARBA00022840"/>
    </source>
</evidence>
<evidence type="ECO:0000256" key="7">
    <source>
        <dbReference type="ARBA" id="ARBA00022967"/>
    </source>
</evidence>
<comment type="subcellular location">
    <subcellularLocation>
        <location evidence="1">Cell membrane</location>
    </subcellularLocation>
</comment>
<dbReference type="EMBL" id="CP046996">
    <property type="protein sequence ID" value="QHA00660.1"/>
    <property type="molecule type" value="Genomic_DNA"/>
</dbReference>
<evidence type="ECO:0000259" key="9">
    <source>
        <dbReference type="PROSITE" id="PS50893"/>
    </source>
</evidence>
<comment type="similarity">
    <text evidence="2">Belongs to the ABC transporter superfamily.</text>
</comment>
<dbReference type="RefSeq" id="WP_019226314.1">
    <property type="nucleotide sequence ID" value="NZ_CP046996.1"/>
</dbReference>
<keyword evidence="4" id="KW-1003">Cell membrane</keyword>
<dbReference type="InterPro" id="IPR003439">
    <property type="entry name" value="ABC_transporter-like_ATP-bd"/>
</dbReference>
<evidence type="ECO:0000256" key="2">
    <source>
        <dbReference type="ARBA" id="ARBA00005417"/>
    </source>
</evidence>
<dbReference type="GO" id="GO:0005886">
    <property type="term" value="C:plasma membrane"/>
    <property type="evidence" value="ECO:0007669"/>
    <property type="project" value="UniProtKB-SubCell"/>
</dbReference>
<organism evidence="10 11">
    <name type="scientific">Dehalobacter restrictus</name>
    <dbReference type="NCBI Taxonomy" id="55583"/>
    <lineage>
        <taxon>Bacteria</taxon>
        <taxon>Bacillati</taxon>
        <taxon>Bacillota</taxon>
        <taxon>Clostridia</taxon>
        <taxon>Eubacteriales</taxon>
        <taxon>Desulfitobacteriaceae</taxon>
        <taxon>Dehalobacter</taxon>
    </lineage>
</organism>
<sequence>MSHSLPADIISAENLTKRFGDFTAVNAISFTVRQGECFGLLGPNGAGKTSLARMVFGLSPRTEGRLTVFNQDISDHSREIKARLGVVAQEDNLDPELTVLENLLVYASYYRLPRSIARERAFEILDFMDLRSKANAVVDELSGGMKRRLTIGRALINRPELLILDEPTTGLDPYARHMVWQRLRQLKESGTTVLLTTHYLEEASHLCDRLIIINQGKILEQGVPEDLIDKHVGQYALELGVSPDMQNKLLHWSSEWLKSFQQIGDDLVLYSDNGPAMADDLNQRIAGEHLPVSYQRLRPTNLEDVFLKLTGETLHGVRGGFEKSYEER</sequence>
<dbReference type="AlphaFoldDB" id="A0A857DH51"/>
<name>A0A857DH51_9FIRM</name>
<gene>
    <name evidence="10" type="ORF">GQ588_08445</name>
</gene>
<proteinExistence type="inferred from homology"/>
<evidence type="ECO:0000313" key="10">
    <source>
        <dbReference type="EMBL" id="QHA00660.1"/>
    </source>
</evidence>
<evidence type="ECO:0000256" key="8">
    <source>
        <dbReference type="ARBA" id="ARBA00023136"/>
    </source>
</evidence>
<keyword evidence="6 10" id="KW-0067">ATP-binding</keyword>
<dbReference type="GO" id="GO:0005524">
    <property type="term" value="F:ATP binding"/>
    <property type="evidence" value="ECO:0007669"/>
    <property type="project" value="UniProtKB-KW"/>
</dbReference>
<dbReference type="FunFam" id="3.40.50.300:FF:000589">
    <property type="entry name" value="ABC transporter, ATP-binding subunit"/>
    <property type="match status" value="1"/>
</dbReference>
<evidence type="ECO:0000256" key="4">
    <source>
        <dbReference type="ARBA" id="ARBA00022475"/>
    </source>
</evidence>
<dbReference type="PANTHER" id="PTHR42711:SF5">
    <property type="entry name" value="ABC TRANSPORTER ATP-BINDING PROTEIN NATA"/>
    <property type="match status" value="1"/>
</dbReference>
<dbReference type="SUPFAM" id="SSF52540">
    <property type="entry name" value="P-loop containing nucleoside triphosphate hydrolases"/>
    <property type="match status" value="1"/>
</dbReference>
<dbReference type="PANTHER" id="PTHR42711">
    <property type="entry name" value="ABC TRANSPORTER ATP-BINDING PROTEIN"/>
    <property type="match status" value="1"/>
</dbReference>
<keyword evidence="5" id="KW-0547">Nucleotide-binding</keyword>
<keyword evidence="7" id="KW-1278">Translocase</keyword>
<keyword evidence="3" id="KW-0813">Transport</keyword>
<evidence type="ECO:0000313" key="11">
    <source>
        <dbReference type="Proteomes" id="UP000430508"/>
    </source>
</evidence>
<dbReference type="Gene3D" id="3.40.50.300">
    <property type="entry name" value="P-loop containing nucleotide triphosphate hydrolases"/>
    <property type="match status" value="1"/>
</dbReference>
<dbReference type="InterPro" id="IPR027417">
    <property type="entry name" value="P-loop_NTPase"/>
</dbReference>
<accession>A0A857DH51</accession>
<dbReference type="InterPro" id="IPR050763">
    <property type="entry name" value="ABC_transporter_ATP-binding"/>
</dbReference>
<dbReference type="Pfam" id="PF00005">
    <property type="entry name" value="ABC_tran"/>
    <property type="match status" value="1"/>
</dbReference>
<dbReference type="Proteomes" id="UP000430508">
    <property type="component" value="Chromosome"/>
</dbReference>
<keyword evidence="8" id="KW-0472">Membrane</keyword>
<evidence type="ECO:0000256" key="3">
    <source>
        <dbReference type="ARBA" id="ARBA00022448"/>
    </source>
</evidence>
<dbReference type="GO" id="GO:0016887">
    <property type="term" value="F:ATP hydrolysis activity"/>
    <property type="evidence" value="ECO:0007669"/>
    <property type="project" value="InterPro"/>
</dbReference>
<dbReference type="PROSITE" id="PS50893">
    <property type="entry name" value="ABC_TRANSPORTER_2"/>
    <property type="match status" value="1"/>
</dbReference>
<dbReference type="PROSITE" id="PS00211">
    <property type="entry name" value="ABC_TRANSPORTER_1"/>
    <property type="match status" value="1"/>
</dbReference>
<dbReference type="InterPro" id="IPR003593">
    <property type="entry name" value="AAA+_ATPase"/>
</dbReference>
<dbReference type="InterPro" id="IPR017871">
    <property type="entry name" value="ABC_transporter-like_CS"/>
</dbReference>
<evidence type="ECO:0000256" key="1">
    <source>
        <dbReference type="ARBA" id="ARBA00004236"/>
    </source>
</evidence>
<dbReference type="SMART" id="SM00382">
    <property type="entry name" value="AAA"/>
    <property type="match status" value="1"/>
</dbReference>
<feature type="domain" description="ABC transporter" evidence="9">
    <location>
        <begin position="10"/>
        <end position="240"/>
    </location>
</feature>
<evidence type="ECO:0000256" key="5">
    <source>
        <dbReference type="ARBA" id="ARBA00022741"/>
    </source>
</evidence>
<reference evidence="10 11" key="1">
    <citation type="submission" date="2019-12" db="EMBL/GenBank/DDBJ databases">
        <title>Sequence classification of anaerobic respiratory reductive dehalogenases: First we see many, then we see few.</title>
        <authorList>
            <person name="Molenda O."/>
            <person name="Puentes Jacome L.A."/>
            <person name="Cao X."/>
            <person name="Nesbo C.L."/>
            <person name="Tang S."/>
            <person name="Morson N."/>
            <person name="Patron J."/>
            <person name="Lomheim L."/>
            <person name="Wishart D.S."/>
            <person name="Edwards E.A."/>
        </authorList>
    </citation>
    <scope>NUCLEOTIDE SEQUENCE [LARGE SCALE GENOMIC DNA]</scope>
    <source>
        <strain evidence="10 11">12DCA</strain>
    </source>
</reference>